<reference evidence="2" key="1">
    <citation type="submission" date="2020-05" db="EMBL/GenBank/DDBJ databases">
        <authorList>
            <person name="Chiriac C."/>
            <person name="Salcher M."/>
            <person name="Ghai R."/>
            <person name="Kavagutti S V."/>
        </authorList>
    </citation>
    <scope>NUCLEOTIDE SEQUENCE</scope>
</reference>
<proteinExistence type="predicted"/>
<dbReference type="EMBL" id="CAFAAJ010000046">
    <property type="protein sequence ID" value="CAB4800055.1"/>
    <property type="molecule type" value="Genomic_DNA"/>
</dbReference>
<dbReference type="InterPro" id="IPR046252">
    <property type="entry name" value="DUF6285"/>
</dbReference>
<dbReference type="Pfam" id="PF19802">
    <property type="entry name" value="DUF6285"/>
    <property type="match status" value="1"/>
</dbReference>
<accession>A0A6J6XV12</accession>
<sequence length="131" mass="14073">MQYRPTAAELLHDISALLSDEVLDQVSVAVQHKVRVAANIAQILEREVTLAGPNADRELAITRGLLGVPAGDPAPLAELRARLADSLRAGDLPGHDDDEVWNALVQIAKDDLAISKPGHDGWTGDDWGRQS</sequence>
<organism evidence="2">
    <name type="scientific">freshwater metagenome</name>
    <dbReference type="NCBI Taxonomy" id="449393"/>
    <lineage>
        <taxon>unclassified sequences</taxon>
        <taxon>metagenomes</taxon>
        <taxon>ecological metagenomes</taxon>
    </lineage>
</organism>
<dbReference type="AlphaFoldDB" id="A0A6J6XV12"/>
<evidence type="ECO:0000259" key="1">
    <source>
        <dbReference type="Pfam" id="PF19802"/>
    </source>
</evidence>
<feature type="domain" description="DUF6285" evidence="1">
    <location>
        <begin position="27"/>
        <end position="118"/>
    </location>
</feature>
<evidence type="ECO:0000313" key="2">
    <source>
        <dbReference type="EMBL" id="CAB4800055.1"/>
    </source>
</evidence>
<name>A0A6J6XV12_9ZZZZ</name>
<gene>
    <name evidence="2" type="ORF">UFOPK3001_00896</name>
</gene>
<protein>
    <submittedName>
        <fullName evidence="2">Unannotated protein</fullName>
    </submittedName>
</protein>